<feature type="region of interest" description="Disordered" evidence="1">
    <location>
        <begin position="354"/>
        <end position="422"/>
    </location>
</feature>
<accession>A0AAV4JC98</accession>
<feature type="compositionally biased region" description="Polar residues" evidence="1">
    <location>
        <begin position="1590"/>
        <end position="1609"/>
    </location>
</feature>
<feature type="compositionally biased region" description="Basic and acidic residues" evidence="1">
    <location>
        <begin position="1113"/>
        <end position="1124"/>
    </location>
</feature>
<proteinExistence type="predicted"/>
<evidence type="ECO:0000313" key="3">
    <source>
        <dbReference type="EMBL" id="GFS18597.1"/>
    </source>
</evidence>
<feature type="compositionally biased region" description="Polar residues" evidence="1">
    <location>
        <begin position="24"/>
        <end position="34"/>
    </location>
</feature>
<feature type="region of interest" description="Disordered" evidence="1">
    <location>
        <begin position="1"/>
        <end position="128"/>
    </location>
</feature>
<reference evidence="3 4" key="1">
    <citation type="journal article" date="2021" name="Elife">
        <title>Chloroplast acquisition without the gene transfer in kleptoplastic sea slugs, Plakobranchus ocellatus.</title>
        <authorList>
            <person name="Maeda T."/>
            <person name="Takahashi S."/>
            <person name="Yoshida T."/>
            <person name="Shimamura S."/>
            <person name="Takaki Y."/>
            <person name="Nagai Y."/>
            <person name="Toyoda A."/>
            <person name="Suzuki Y."/>
            <person name="Arimoto A."/>
            <person name="Ishii H."/>
            <person name="Satoh N."/>
            <person name="Nishiyama T."/>
            <person name="Hasebe M."/>
            <person name="Maruyama T."/>
            <person name="Minagawa J."/>
            <person name="Obokata J."/>
            <person name="Shigenobu S."/>
        </authorList>
    </citation>
    <scope>NUCLEOTIDE SEQUENCE [LARGE SCALE GENOMIC DNA]</scope>
</reference>
<feature type="compositionally biased region" description="Basic and acidic residues" evidence="1">
    <location>
        <begin position="991"/>
        <end position="1000"/>
    </location>
</feature>
<feature type="region of interest" description="Disordered" evidence="1">
    <location>
        <begin position="239"/>
        <end position="276"/>
    </location>
</feature>
<keyword evidence="4" id="KW-1185">Reference proteome</keyword>
<feature type="region of interest" description="Disordered" evidence="1">
    <location>
        <begin position="623"/>
        <end position="643"/>
    </location>
</feature>
<feature type="compositionally biased region" description="Basic residues" evidence="1">
    <location>
        <begin position="373"/>
        <end position="388"/>
    </location>
</feature>
<feature type="compositionally biased region" description="Gly residues" evidence="1">
    <location>
        <begin position="72"/>
        <end position="89"/>
    </location>
</feature>
<protein>
    <recommendedName>
        <fullName evidence="2">ITPR-interacting domain-containing protein</fullName>
    </recommendedName>
</protein>
<feature type="region of interest" description="Disordered" evidence="1">
    <location>
        <begin position="1723"/>
        <end position="1765"/>
    </location>
</feature>
<evidence type="ECO:0000313" key="4">
    <source>
        <dbReference type="Proteomes" id="UP000762676"/>
    </source>
</evidence>
<feature type="compositionally biased region" description="Low complexity" evidence="1">
    <location>
        <begin position="1413"/>
        <end position="1426"/>
    </location>
</feature>
<dbReference type="InterPro" id="IPR029325">
    <property type="entry name" value="ITPR-bd"/>
</dbReference>
<organism evidence="3 4">
    <name type="scientific">Elysia marginata</name>
    <dbReference type="NCBI Taxonomy" id="1093978"/>
    <lineage>
        <taxon>Eukaryota</taxon>
        <taxon>Metazoa</taxon>
        <taxon>Spiralia</taxon>
        <taxon>Lophotrochozoa</taxon>
        <taxon>Mollusca</taxon>
        <taxon>Gastropoda</taxon>
        <taxon>Heterobranchia</taxon>
        <taxon>Euthyneura</taxon>
        <taxon>Panpulmonata</taxon>
        <taxon>Sacoglossa</taxon>
        <taxon>Placobranchoidea</taxon>
        <taxon>Plakobranchidae</taxon>
        <taxon>Elysia</taxon>
    </lineage>
</organism>
<feature type="region of interest" description="Disordered" evidence="1">
    <location>
        <begin position="1632"/>
        <end position="1652"/>
    </location>
</feature>
<evidence type="ECO:0000259" key="2">
    <source>
        <dbReference type="SMART" id="SM01257"/>
    </source>
</evidence>
<feature type="region of interest" description="Disordered" evidence="1">
    <location>
        <begin position="834"/>
        <end position="861"/>
    </location>
</feature>
<feature type="compositionally biased region" description="Low complexity" evidence="1">
    <location>
        <begin position="35"/>
        <end position="46"/>
    </location>
</feature>
<feature type="region of interest" description="Disordered" evidence="1">
    <location>
        <begin position="1101"/>
        <end position="1184"/>
    </location>
</feature>
<feature type="compositionally biased region" description="Basic and acidic residues" evidence="1">
    <location>
        <begin position="408"/>
        <end position="420"/>
    </location>
</feature>
<feature type="compositionally biased region" description="Acidic residues" evidence="1">
    <location>
        <begin position="1145"/>
        <end position="1182"/>
    </location>
</feature>
<comment type="caution">
    <text evidence="3">The sequence shown here is derived from an EMBL/GenBank/DDBJ whole genome shotgun (WGS) entry which is preliminary data.</text>
</comment>
<dbReference type="Pfam" id="PF14722">
    <property type="entry name" value="KRAP_IP3R_bind"/>
    <property type="match status" value="1"/>
</dbReference>
<feature type="compositionally biased region" description="Polar residues" evidence="1">
    <location>
        <begin position="1004"/>
        <end position="1013"/>
    </location>
</feature>
<feature type="region of interest" description="Disordered" evidence="1">
    <location>
        <begin position="1413"/>
        <end position="1435"/>
    </location>
</feature>
<dbReference type="GO" id="GO:0005102">
    <property type="term" value="F:signaling receptor binding"/>
    <property type="evidence" value="ECO:0007669"/>
    <property type="project" value="InterPro"/>
</dbReference>
<gene>
    <name evidence="3" type="ORF">ElyMa_006851800</name>
</gene>
<dbReference type="SMART" id="SM01257">
    <property type="entry name" value="KRAP_IP3R_bind"/>
    <property type="match status" value="1"/>
</dbReference>
<dbReference type="EMBL" id="BMAT01013703">
    <property type="protein sequence ID" value="GFS18597.1"/>
    <property type="molecule type" value="Genomic_DNA"/>
</dbReference>
<feature type="compositionally biased region" description="Acidic residues" evidence="1">
    <location>
        <begin position="1746"/>
        <end position="1755"/>
    </location>
</feature>
<feature type="region of interest" description="Disordered" evidence="1">
    <location>
        <begin position="990"/>
        <end position="1013"/>
    </location>
</feature>
<feature type="compositionally biased region" description="Basic and acidic residues" evidence="1">
    <location>
        <begin position="1756"/>
        <end position="1765"/>
    </location>
</feature>
<feature type="domain" description="ITPR-interacting" evidence="2">
    <location>
        <begin position="170"/>
        <end position="298"/>
    </location>
</feature>
<evidence type="ECO:0000256" key="1">
    <source>
        <dbReference type="SAM" id="MobiDB-lite"/>
    </source>
</evidence>
<sequence>MEAGGAAGLGEATTSPSTPEPAAQNPTASTTANRSSPKAASAPIAADSEHKPTNGQARSLGVTKGADTSGDSGIGGGDGEGSGGGGGGFASLARKLTSKGKGVAKPPGDGVPEVTVGNKTKQNGCSDDLDLPLGSEAYSISSLQAPNGIDSTSRISVGPDSVDSHKAAAQCGMMGWQSFNSDVSTSAASTASLDMLLNDRLVDPEEVLFNLGFGGPQPVAYVPSLARIPQRFLQAAAARAAEDGSSGDPHPGLGGVSTPDDGPGSGGGGGGGGGGLAAAVQALQQQQGHAGQMGRKRTGGFCVSGVLFLPCHGYVDLARLVRVYNIPLVFFNREGSKCYRRVRLRSVRAAAAGEDTGVPDGSAGENAVVDRRKSSRKSKRTIRRRKTGGKSMHQSRSWIESVEEEEVEKGSETKTHKETGGNEVVGKSVKTKACKSSEETTIADISSINDTEVGRDKAIEHRSYSPLHLVTENSAVAKAVQNDAILDSTNAEPQSFPDTNTTVSNTKTLNVKKIPSPEKERPSEKTEKAGRKKFFNLSYMKMAAKKLGDAMSGKLSKSRMYDLGAATTAADQTGHHISDIVPEKTANDSGSGCDIVLEQVVPQSCQIPNQSLRTTDQLSIDDAQRLDNSDPGDLNSSRLGGQSEKAYGVKGLRVPELKRHAHTSSHPNLMSRLCMAPLLGGYVTKWSGSSSTGNVYSEAADKHANSDNALNRRDDSQMDLSPRCHSLEPEDERTIVEGSISQNVSSVVYAVENQSFSPVESCDTDIVCNITVTSPEFSSFHPENGNAKEGPSVIGDLEVIESHTVKEISLNSSSSSNVDVDKINSNVEGTFFNTSESSTAKRHQSSDESNRPLNSSNEEGLVENLTASSNRTVSFAMKEAFERPSKIVEMDLSKGTVPDKEASLVSSTEAVALDVDIMICTPEEQVNATGLQAGQGMTKKEQVSFNLGDDSKSRIAVEHKEQLKGISEPRDSNEKVKIKTYIISEEPEGLENARKEKVDDGNDSVGNEGNSVTGADVITSTMVKDDESKAGAIGVVLDEKFNTAEEEEGTDVAPAGSLGPDALIDSAHRAMGSSNLLSMLGPSAGGLGFLLSLGLPAKAEEEDNSSEVSSEYGRNDNGRAHDDNNISTCGIDEEEQHLSDGGSSIEEDEESVYDDDMECDDDEEEDNDNDYDSGNSGEDDDFPVGVNIEDIAFEYATEISNEVTKLGLEKVSLDEHSTTSTDNNQVRNELGLMIHSRTPGVKEAIKNITNSPDLPESSPNTTVLVPKNPFHEIALPYKINIHSHKPFALHLSLENLNVSSDQGRTADWRRNNSFQQRHPTLSDKHSVISPITPEITLTSSEGVSHSQSCCSFQHSLPSKRTFTSRSFDNFPGLKNTESSNLTGALRRETIGSLQRTTGADGLGSLPRLLSASSSSLASNSSNSRSPGQTSPRFLRSASPTTALFLKLRNTAPPSSSYAGSFLPNTSLGDQGLFKGTTPRNSLTVDAIMSLRAITQESARTDIPIKDGSNTTAEDTVSVDNVEQVATIATENSLSSTSSIDDITQNSGGVFSNPFSVKTEGTVDSSAFPHTILEESLQSIEASNVATTHPINVKNKSPNLETGSPSSETAKTIPLFGLAQRKRQDRKTIDFDPRAPRRKLGTKFPSLAPSPLPEDTYAEFALPTPESRHAYGQLPPDVSNRRESVLMRRRTSTGCIMAKQNVPPALASSSSAEWAWLLSSRRPSDDLDRLSATDQAELDLSNVSTSSDEEDSESDSEDRRPSVERWDELFSRPRGSVIFGL</sequence>
<feature type="region of interest" description="Disordered" evidence="1">
    <location>
        <begin position="1590"/>
        <end position="1612"/>
    </location>
</feature>
<name>A0AAV4JC98_9GAST</name>
<dbReference type="Proteomes" id="UP000762676">
    <property type="component" value="Unassembled WGS sequence"/>
</dbReference>
<feature type="compositionally biased region" description="Gly residues" evidence="1">
    <location>
        <begin position="263"/>
        <end position="276"/>
    </location>
</feature>